<name>A0A386ZFQ3_9NOCA</name>
<dbReference type="AlphaFoldDB" id="A0A386ZFQ3"/>
<evidence type="ECO:0000313" key="2">
    <source>
        <dbReference type="EMBL" id="AYF76266.1"/>
    </source>
</evidence>
<feature type="signal peptide" evidence="1">
    <location>
        <begin position="1"/>
        <end position="24"/>
    </location>
</feature>
<dbReference type="OrthoDB" id="4553701at2"/>
<gene>
    <name evidence="2" type="ORF">D7D52_23295</name>
</gene>
<proteinExistence type="predicted"/>
<keyword evidence="3" id="KW-1185">Reference proteome</keyword>
<keyword evidence="1" id="KW-0732">Signal</keyword>
<dbReference type="Proteomes" id="UP000267164">
    <property type="component" value="Chromosome"/>
</dbReference>
<evidence type="ECO:0000256" key="1">
    <source>
        <dbReference type="SAM" id="SignalP"/>
    </source>
</evidence>
<organism evidence="2 3">
    <name type="scientific">Nocardia yunnanensis</name>
    <dbReference type="NCBI Taxonomy" id="2382165"/>
    <lineage>
        <taxon>Bacteria</taxon>
        <taxon>Bacillati</taxon>
        <taxon>Actinomycetota</taxon>
        <taxon>Actinomycetes</taxon>
        <taxon>Mycobacteriales</taxon>
        <taxon>Nocardiaceae</taxon>
        <taxon>Nocardia</taxon>
    </lineage>
</organism>
<sequence>MKRVLASAGIATVALLAAAPLASADSPDDLFGPHDWSSRFAAQDNLILSSRILISPYGTSHPLICSGGDGHYSLFPHDCTQTDDNGVAHTVDRAIPFGDGGVYIYR</sequence>
<reference evidence="2 3" key="1">
    <citation type="submission" date="2018-09" db="EMBL/GenBank/DDBJ databases">
        <title>Nocardia yunnanensis sp. nov., an actinomycete isolated from a soil sample.</title>
        <authorList>
            <person name="Zhang J."/>
        </authorList>
    </citation>
    <scope>NUCLEOTIDE SEQUENCE [LARGE SCALE GENOMIC DNA]</scope>
    <source>
        <strain evidence="2 3">CFHS0054</strain>
    </source>
</reference>
<protein>
    <submittedName>
        <fullName evidence="2">Uncharacterized protein</fullName>
    </submittedName>
</protein>
<dbReference type="KEGG" id="nyu:D7D52_23295"/>
<dbReference type="RefSeq" id="WP_120739612.1">
    <property type="nucleotide sequence ID" value="NZ_CP032568.1"/>
</dbReference>
<feature type="chain" id="PRO_5017417524" evidence="1">
    <location>
        <begin position="25"/>
        <end position="106"/>
    </location>
</feature>
<accession>A0A386ZFQ3</accession>
<evidence type="ECO:0000313" key="3">
    <source>
        <dbReference type="Proteomes" id="UP000267164"/>
    </source>
</evidence>
<dbReference type="EMBL" id="CP032568">
    <property type="protein sequence ID" value="AYF76266.1"/>
    <property type="molecule type" value="Genomic_DNA"/>
</dbReference>